<feature type="domain" description="Glycosyl transferase family 1" evidence="1">
    <location>
        <begin position="188"/>
        <end position="356"/>
    </location>
</feature>
<dbReference type="EMBL" id="MGFS01000032">
    <property type="protein sequence ID" value="OGM10694.1"/>
    <property type="molecule type" value="Genomic_DNA"/>
</dbReference>
<evidence type="ECO:0000259" key="2">
    <source>
        <dbReference type="Pfam" id="PF13439"/>
    </source>
</evidence>
<evidence type="ECO:0000259" key="1">
    <source>
        <dbReference type="Pfam" id="PF00534"/>
    </source>
</evidence>
<name>A0A1F7X6I4_9BACT</name>
<comment type="caution">
    <text evidence="3">The sequence shown here is derived from an EMBL/GenBank/DDBJ whole genome shotgun (WGS) entry which is preliminary data.</text>
</comment>
<gene>
    <name evidence="3" type="ORF">A2Z22_05300</name>
</gene>
<reference evidence="3 4" key="1">
    <citation type="journal article" date="2016" name="Nat. Commun.">
        <title>Thousands of microbial genomes shed light on interconnected biogeochemical processes in an aquifer system.</title>
        <authorList>
            <person name="Anantharaman K."/>
            <person name="Brown C.T."/>
            <person name="Hug L.A."/>
            <person name="Sharon I."/>
            <person name="Castelle C.J."/>
            <person name="Probst A.J."/>
            <person name="Thomas B.C."/>
            <person name="Singh A."/>
            <person name="Wilkins M.J."/>
            <person name="Karaoz U."/>
            <person name="Brodie E.L."/>
            <person name="Williams K.H."/>
            <person name="Hubbard S.S."/>
            <person name="Banfield J.F."/>
        </authorList>
    </citation>
    <scope>NUCLEOTIDE SEQUENCE [LARGE SCALE GENOMIC DNA]</scope>
</reference>
<feature type="domain" description="Glycosyltransferase subfamily 4-like N-terminal" evidence="2">
    <location>
        <begin position="17"/>
        <end position="185"/>
    </location>
</feature>
<evidence type="ECO:0000313" key="4">
    <source>
        <dbReference type="Proteomes" id="UP000177053"/>
    </source>
</evidence>
<dbReference type="PANTHER" id="PTHR45947">
    <property type="entry name" value="SULFOQUINOVOSYL TRANSFERASE SQD2"/>
    <property type="match status" value="1"/>
</dbReference>
<dbReference type="InterPro" id="IPR028098">
    <property type="entry name" value="Glyco_trans_4-like_N"/>
</dbReference>
<dbReference type="AlphaFoldDB" id="A0A1F7X6I4"/>
<dbReference type="CDD" id="cd03801">
    <property type="entry name" value="GT4_PimA-like"/>
    <property type="match status" value="1"/>
</dbReference>
<dbReference type="Gene3D" id="3.40.50.2000">
    <property type="entry name" value="Glycogen Phosphorylase B"/>
    <property type="match status" value="2"/>
</dbReference>
<dbReference type="Proteomes" id="UP000177053">
    <property type="component" value="Unassembled WGS sequence"/>
</dbReference>
<dbReference type="Pfam" id="PF13439">
    <property type="entry name" value="Glyco_transf_4"/>
    <property type="match status" value="1"/>
</dbReference>
<dbReference type="SUPFAM" id="SSF53756">
    <property type="entry name" value="UDP-Glycosyltransferase/glycogen phosphorylase"/>
    <property type="match status" value="1"/>
</dbReference>
<dbReference type="GO" id="GO:0016757">
    <property type="term" value="F:glycosyltransferase activity"/>
    <property type="evidence" value="ECO:0007669"/>
    <property type="project" value="InterPro"/>
</dbReference>
<proteinExistence type="predicted"/>
<protein>
    <recommendedName>
        <fullName evidence="5">Glycosyl transferase family 1 domain-containing protein</fullName>
    </recommendedName>
</protein>
<sequence length="380" mass="43776">MKKLRILVVTMDYPPPMGGIQTFTYNLEKGLKKLGHEVKVLNFDGRNINLLKKLKPHDLFYTPATIHSHFSVMKMLRSPQPIMRLRNFFYNNLVYRESKLAIYEFKPDIVHLTKPDLYSSIYGSDIPFIVSCHSEELIDVYPVRYSLQKALLIHCVSNFAKDKVLKIVPERAKDINVVYNAIDLEYWKKHRKNHKNNWIITICRLIKRKNVDSVIKAFSLLPVHFRDRYEYLIIGDGPERQHLESLAKELNVQHNISFLGQVNDKKKAKLLASSKLFVMCPTPYNNENEGFGITYIESQAAGVPVLGSHNGGVPEAVGNGGLLVKNELNPQEIATSIKRLLSDQLFYDNLVKIIKKRIGRFHSLEQVNSIVSMYQKILQK</sequence>
<organism evidence="3 4">
    <name type="scientific">Candidatus Woesebacteria bacterium RBG_16_34_12</name>
    <dbReference type="NCBI Taxonomy" id="1802480"/>
    <lineage>
        <taxon>Bacteria</taxon>
        <taxon>Candidatus Woeseibacteriota</taxon>
    </lineage>
</organism>
<accession>A0A1F7X6I4</accession>
<dbReference type="InterPro" id="IPR050194">
    <property type="entry name" value="Glycosyltransferase_grp1"/>
</dbReference>
<evidence type="ECO:0000313" key="3">
    <source>
        <dbReference type="EMBL" id="OGM10694.1"/>
    </source>
</evidence>
<dbReference type="InterPro" id="IPR001296">
    <property type="entry name" value="Glyco_trans_1"/>
</dbReference>
<evidence type="ECO:0008006" key="5">
    <source>
        <dbReference type="Google" id="ProtNLM"/>
    </source>
</evidence>
<dbReference type="PANTHER" id="PTHR45947:SF3">
    <property type="entry name" value="SULFOQUINOVOSYL TRANSFERASE SQD2"/>
    <property type="match status" value="1"/>
</dbReference>
<dbReference type="Pfam" id="PF00534">
    <property type="entry name" value="Glycos_transf_1"/>
    <property type="match status" value="1"/>
</dbReference>